<dbReference type="AlphaFoldDB" id="A0A0C2JRY0"/>
<comment type="caution">
    <text evidence="1">The sequence shown here is derived from an EMBL/GenBank/DDBJ whole genome shotgun (WGS) entry which is preliminary data.</text>
</comment>
<evidence type="ECO:0000313" key="1">
    <source>
        <dbReference type="EMBL" id="KII72158.1"/>
    </source>
</evidence>
<accession>A0A0C2JRY0</accession>
<organism evidence="1 2">
    <name type="scientific">Thelohanellus kitauei</name>
    <name type="common">Myxosporean</name>
    <dbReference type="NCBI Taxonomy" id="669202"/>
    <lineage>
        <taxon>Eukaryota</taxon>
        <taxon>Metazoa</taxon>
        <taxon>Cnidaria</taxon>
        <taxon>Myxozoa</taxon>
        <taxon>Myxosporea</taxon>
        <taxon>Bivalvulida</taxon>
        <taxon>Platysporina</taxon>
        <taxon>Myxobolidae</taxon>
        <taxon>Thelohanellus</taxon>
    </lineage>
</organism>
<gene>
    <name evidence="1" type="ORF">RF11_10251</name>
</gene>
<reference evidence="1 2" key="1">
    <citation type="journal article" date="2014" name="Genome Biol. Evol.">
        <title>The genome of the myxosporean Thelohanellus kitauei shows adaptations to nutrient acquisition within its fish host.</title>
        <authorList>
            <person name="Yang Y."/>
            <person name="Xiong J."/>
            <person name="Zhou Z."/>
            <person name="Huo F."/>
            <person name="Miao W."/>
            <person name="Ran C."/>
            <person name="Liu Y."/>
            <person name="Zhang J."/>
            <person name="Feng J."/>
            <person name="Wang M."/>
            <person name="Wang M."/>
            <person name="Wang L."/>
            <person name="Yao B."/>
        </authorList>
    </citation>
    <scope>NUCLEOTIDE SEQUENCE [LARGE SCALE GENOMIC DNA]</scope>
    <source>
        <strain evidence="1">Wuqing</strain>
    </source>
</reference>
<dbReference type="Proteomes" id="UP000031668">
    <property type="component" value="Unassembled WGS sequence"/>
</dbReference>
<dbReference type="EMBL" id="JWZT01001363">
    <property type="protein sequence ID" value="KII72158.1"/>
    <property type="molecule type" value="Genomic_DNA"/>
</dbReference>
<evidence type="ECO:0000313" key="2">
    <source>
        <dbReference type="Proteomes" id="UP000031668"/>
    </source>
</evidence>
<name>A0A0C2JRY0_THEKT</name>
<protein>
    <submittedName>
        <fullName evidence="1">Uncharacterized protein</fullName>
    </submittedName>
</protein>
<keyword evidence="2" id="KW-1185">Reference proteome</keyword>
<proteinExistence type="predicted"/>
<sequence>MVAQTSIKGFCRSQTNKIRFQLPEIHELRNDFKGMNDFMFSKAYSDLLYRVLTDLYGNSVPNCARFVDNILVCSSSLCLMANVGCITRYSVRTYNPSILFSLTI</sequence>